<evidence type="ECO:0000313" key="2">
    <source>
        <dbReference type="Proteomes" id="UP000318720"/>
    </source>
</evidence>
<protein>
    <submittedName>
        <fullName evidence="1">Uncharacterized protein</fullName>
    </submittedName>
</protein>
<comment type="caution">
    <text evidence="1">The sequence shown here is derived from an EMBL/GenBank/DDBJ whole genome shotgun (WGS) entry which is preliminary data.</text>
</comment>
<accession>A0AAE8W7Z6</accession>
<dbReference type="AlphaFoldDB" id="A0AAE8W7Z6"/>
<organism evidence="1 2">
    <name type="scientific">Streptomyces ipomoeae</name>
    <dbReference type="NCBI Taxonomy" id="103232"/>
    <lineage>
        <taxon>Bacteria</taxon>
        <taxon>Bacillati</taxon>
        <taxon>Actinomycetota</taxon>
        <taxon>Actinomycetes</taxon>
        <taxon>Kitasatosporales</taxon>
        <taxon>Streptomycetaceae</taxon>
        <taxon>Streptomyces</taxon>
    </lineage>
</organism>
<evidence type="ECO:0000313" key="1">
    <source>
        <dbReference type="EMBL" id="TQE37558.1"/>
    </source>
</evidence>
<dbReference type="EMBL" id="SPAZ01000057">
    <property type="protein sequence ID" value="TQE37558.1"/>
    <property type="molecule type" value="Genomic_DNA"/>
</dbReference>
<gene>
    <name evidence="1" type="ORF">Sipo8835_07510</name>
</gene>
<name>A0AAE8W7Z6_9ACTN</name>
<dbReference type="Proteomes" id="UP000318720">
    <property type="component" value="Unassembled WGS sequence"/>
</dbReference>
<dbReference type="RefSeq" id="WP_141581256.1">
    <property type="nucleotide sequence ID" value="NZ_SPAY01000031.1"/>
</dbReference>
<proteinExistence type="predicted"/>
<sequence length="194" mass="21199">MLFGSRTGFGLEFHVEHDPGLLYVDVFVGGLHVNTWDNAFYPPLLVKKLKDELGRFRTPTAPPAGFTSPSESFCIAESWMYDNTSTGPAPGAEAALAQCVFLEWGECTDEVTAFAFPDGDRVHLACRVRDEGGVAWGTEARREPTVVSVSRTVLVETLEHGLVIAEREWSARLAAIKARCDTRDGGDMSSTRSS</sequence>
<reference evidence="1 2" key="1">
    <citation type="submission" date="2019-03" db="EMBL/GenBank/DDBJ databases">
        <title>Comparative genomic analyses of the sweetpotato soil rot pathogen, Streptomyces ipomoeae.</title>
        <authorList>
            <person name="Ruschel Soares N."/>
            <person name="Badger J.H."/>
            <person name="Huguet-Tapia J.C."/>
            <person name="Clark C.A."/>
            <person name="Pettis G.S."/>
        </authorList>
    </citation>
    <scope>NUCLEOTIDE SEQUENCE [LARGE SCALE GENOMIC DNA]</scope>
    <source>
        <strain evidence="1 2">88-35</strain>
    </source>
</reference>